<gene>
    <name evidence="2" type="ORF">T459_08495</name>
</gene>
<dbReference type="Proteomes" id="UP000222542">
    <property type="component" value="Unassembled WGS sequence"/>
</dbReference>
<reference evidence="2 3" key="2">
    <citation type="journal article" date="2017" name="Genome Biol.">
        <title>New reference genome sequences of hot pepper reveal the massive evolution of plant disease-resistance genes by retroduplication.</title>
        <authorList>
            <person name="Kim S."/>
            <person name="Park J."/>
            <person name="Yeom S.I."/>
            <person name="Kim Y.M."/>
            <person name="Seo E."/>
            <person name="Kim K.T."/>
            <person name="Kim M.S."/>
            <person name="Lee J.M."/>
            <person name="Cheong K."/>
            <person name="Shin H.S."/>
            <person name="Kim S.B."/>
            <person name="Han K."/>
            <person name="Lee J."/>
            <person name="Park M."/>
            <person name="Lee H.A."/>
            <person name="Lee H.Y."/>
            <person name="Lee Y."/>
            <person name="Oh S."/>
            <person name="Lee J.H."/>
            <person name="Choi E."/>
            <person name="Choi E."/>
            <person name="Lee S.E."/>
            <person name="Jeon J."/>
            <person name="Kim H."/>
            <person name="Choi G."/>
            <person name="Song H."/>
            <person name="Lee J."/>
            <person name="Lee S.C."/>
            <person name="Kwon J.K."/>
            <person name="Lee H.Y."/>
            <person name="Koo N."/>
            <person name="Hong Y."/>
            <person name="Kim R.W."/>
            <person name="Kang W.H."/>
            <person name="Huh J.H."/>
            <person name="Kang B.C."/>
            <person name="Yang T.J."/>
            <person name="Lee Y.H."/>
            <person name="Bennetzen J.L."/>
            <person name="Choi D."/>
        </authorList>
    </citation>
    <scope>NUCLEOTIDE SEQUENCE [LARGE SCALE GENOMIC DNA]</scope>
    <source>
        <strain evidence="3">cv. CM334</strain>
    </source>
</reference>
<name>A0A2G2ZWP7_CAPAN</name>
<organism evidence="2 3">
    <name type="scientific">Capsicum annuum</name>
    <name type="common">Capsicum pepper</name>
    <dbReference type="NCBI Taxonomy" id="4072"/>
    <lineage>
        <taxon>Eukaryota</taxon>
        <taxon>Viridiplantae</taxon>
        <taxon>Streptophyta</taxon>
        <taxon>Embryophyta</taxon>
        <taxon>Tracheophyta</taxon>
        <taxon>Spermatophyta</taxon>
        <taxon>Magnoliopsida</taxon>
        <taxon>eudicotyledons</taxon>
        <taxon>Gunneridae</taxon>
        <taxon>Pentapetalae</taxon>
        <taxon>asterids</taxon>
        <taxon>lamiids</taxon>
        <taxon>Solanales</taxon>
        <taxon>Solanaceae</taxon>
        <taxon>Solanoideae</taxon>
        <taxon>Capsiceae</taxon>
        <taxon>Capsicum</taxon>
    </lineage>
</organism>
<evidence type="ECO:0000313" key="2">
    <source>
        <dbReference type="EMBL" id="PHT86389.1"/>
    </source>
</evidence>
<dbReference type="AlphaFoldDB" id="A0A2G2ZWP7"/>
<feature type="region of interest" description="Disordered" evidence="1">
    <location>
        <begin position="1"/>
        <end position="37"/>
    </location>
</feature>
<keyword evidence="3" id="KW-1185">Reference proteome</keyword>
<reference evidence="2 3" key="1">
    <citation type="journal article" date="2014" name="Nat. Genet.">
        <title>Genome sequence of the hot pepper provides insights into the evolution of pungency in Capsicum species.</title>
        <authorList>
            <person name="Kim S."/>
            <person name="Park M."/>
            <person name="Yeom S.I."/>
            <person name="Kim Y.M."/>
            <person name="Lee J.M."/>
            <person name="Lee H.A."/>
            <person name="Seo E."/>
            <person name="Choi J."/>
            <person name="Cheong K."/>
            <person name="Kim K.T."/>
            <person name="Jung K."/>
            <person name="Lee G.W."/>
            <person name="Oh S.K."/>
            <person name="Bae C."/>
            <person name="Kim S.B."/>
            <person name="Lee H.Y."/>
            <person name="Kim S.Y."/>
            <person name="Kim M.S."/>
            <person name="Kang B.C."/>
            <person name="Jo Y.D."/>
            <person name="Yang H.B."/>
            <person name="Jeong H.J."/>
            <person name="Kang W.H."/>
            <person name="Kwon J.K."/>
            <person name="Shin C."/>
            <person name="Lim J.Y."/>
            <person name="Park J.H."/>
            <person name="Huh J.H."/>
            <person name="Kim J.S."/>
            <person name="Kim B.D."/>
            <person name="Cohen O."/>
            <person name="Paran I."/>
            <person name="Suh M.C."/>
            <person name="Lee S.B."/>
            <person name="Kim Y.K."/>
            <person name="Shin Y."/>
            <person name="Noh S.J."/>
            <person name="Park J."/>
            <person name="Seo Y.S."/>
            <person name="Kwon S.Y."/>
            <person name="Kim H.A."/>
            <person name="Park J.M."/>
            <person name="Kim H.J."/>
            <person name="Choi S.B."/>
            <person name="Bosland P.W."/>
            <person name="Reeves G."/>
            <person name="Jo S.H."/>
            <person name="Lee B.W."/>
            <person name="Cho H.T."/>
            <person name="Choi H.S."/>
            <person name="Lee M.S."/>
            <person name="Yu Y."/>
            <person name="Do Choi Y."/>
            <person name="Park B.S."/>
            <person name="van Deynze A."/>
            <person name="Ashrafi H."/>
            <person name="Hill T."/>
            <person name="Kim W.T."/>
            <person name="Pai H.S."/>
            <person name="Ahn H.K."/>
            <person name="Yeam I."/>
            <person name="Giovannoni J.J."/>
            <person name="Rose J.K."/>
            <person name="Sorensen I."/>
            <person name="Lee S.J."/>
            <person name="Kim R.W."/>
            <person name="Choi I.Y."/>
            <person name="Choi B.S."/>
            <person name="Lim J.S."/>
            <person name="Lee Y.H."/>
            <person name="Choi D."/>
        </authorList>
    </citation>
    <scope>NUCLEOTIDE SEQUENCE [LARGE SCALE GENOMIC DNA]</scope>
    <source>
        <strain evidence="3">cv. CM334</strain>
    </source>
</reference>
<dbReference type="EMBL" id="AYRZ02000003">
    <property type="protein sequence ID" value="PHT86389.1"/>
    <property type="molecule type" value="Genomic_DNA"/>
</dbReference>
<comment type="caution">
    <text evidence="2">The sequence shown here is derived from an EMBL/GenBank/DDBJ whole genome shotgun (WGS) entry which is preliminary data.</text>
</comment>
<evidence type="ECO:0000256" key="1">
    <source>
        <dbReference type="SAM" id="MobiDB-lite"/>
    </source>
</evidence>
<dbReference type="OMA" id="KAHIFIC"/>
<sequence>MEANELHDQSQTTNDVPAPNVYSEAPAPSRNKKSKHEHLEGMTGMLRGGMDNLAGAINHLSSLPPISETEIWNMMEDLDLESGMDTNAYIFLCQNASACRILIGCPKEQHKNLLSQLMPKDN</sequence>
<accession>A0A2G2ZWP7</accession>
<protein>
    <submittedName>
        <fullName evidence="2">Uncharacterized protein</fullName>
    </submittedName>
</protein>
<dbReference type="Gramene" id="PHT86389">
    <property type="protein sequence ID" value="PHT86389"/>
    <property type="gene ID" value="T459_08495"/>
</dbReference>
<proteinExistence type="predicted"/>
<evidence type="ECO:0000313" key="3">
    <source>
        <dbReference type="Proteomes" id="UP000222542"/>
    </source>
</evidence>